<evidence type="ECO:0000256" key="3">
    <source>
        <dbReference type="ARBA" id="ARBA00022448"/>
    </source>
</evidence>
<evidence type="ECO:0000256" key="7">
    <source>
        <dbReference type="ARBA" id="ARBA00022723"/>
    </source>
</evidence>
<evidence type="ECO:0000313" key="18">
    <source>
        <dbReference type="Proteomes" id="UP000481517"/>
    </source>
</evidence>
<dbReference type="PROSITE" id="PS50846">
    <property type="entry name" value="HMA_2"/>
    <property type="match status" value="1"/>
</dbReference>
<evidence type="ECO:0000256" key="10">
    <source>
        <dbReference type="ARBA" id="ARBA00022842"/>
    </source>
</evidence>
<dbReference type="EMBL" id="CADCXY010000001">
    <property type="protein sequence ID" value="CAB0149946.1"/>
    <property type="molecule type" value="Genomic_DNA"/>
</dbReference>
<comment type="similarity">
    <text evidence="2 15">Belongs to the cation transport ATPase (P-type) (TC 3.A.3) family. Type IB subfamily.</text>
</comment>
<dbReference type="InterPro" id="IPR059000">
    <property type="entry name" value="ATPase_P-type_domA"/>
</dbReference>
<keyword evidence="8 15" id="KW-0547">Nucleotide-binding</keyword>
<dbReference type="SUPFAM" id="SSF81653">
    <property type="entry name" value="Calcium ATPase, transduction domain A"/>
    <property type="match status" value="1"/>
</dbReference>
<evidence type="ECO:0000256" key="13">
    <source>
        <dbReference type="ARBA" id="ARBA00023065"/>
    </source>
</evidence>
<dbReference type="EC" id="3.6.3.54" evidence="17"/>
<evidence type="ECO:0000256" key="4">
    <source>
        <dbReference type="ARBA" id="ARBA00022475"/>
    </source>
</evidence>
<accession>A0A6S6WJJ3</accession>
<dbReference type="SFLD" id="SFLDG00002">
    <property type="entry name" value="C1.7:_P-type_atpase_like"/>
    <property type="match status" value="1"/>
</dbReference>
<dbReference type="GO" id="GO:0055070">
    <property type="term" value="P:copper ion homeostasis"/>
    <property type="evidence" value="ECO:0007669"/>
    <property type="project" value="TreeGrafter"/>
</dbReference>
<dbReference type="Pfam" id="PF00122">
    <property type="entry name" value="E1-E2_ATPase"/>
    <property type="match status" value="1"/>
</dbReference>
<dbReference type="Proteomes" id="UP000481517">
    <property type="component" value="Unassembled WGS sequence"/>
</dbReference>
<dbReference type="PRINTS" id="PR00119">
    <property type="entry name" value="CATATPASE"/>
</dbReference>
<dbReference type="InterPro" id="IPR036163">
    <property type="entry name" value="HMA_dom_sf"/>
</dbReference>
<dbReference type="InterPro" id="IPR023298">
    <property type="entry name" value="ATPase_P-typ_TM_dom_sf"/>
</dbReference>
<evidence type="ECO:0000256" key="15">
    <source>
        <dbReference type="RuleBase" id="RU362081"/>
    </source>
</evidence>
<dbReference type="GO" id="GO:0043682">
    <property type="term" value="F:P-type divalent copper transporter activity"/>
    <property type="evidence" value="ECO:0007669"/>
    <property type="project" value="TreeGrafter"/>
</dbReference>
<dbReference type="SFLD" id="SFLDS00003">
    <property type="entry name" value="Haloacid_Dehalogenase"/>
    <property type="match status" value="1"/>
</dbReference>
<keyword evidence="14 15" id="KW-0472">Membrane</keyword>
<feature type="transmembrane region" description="Helical" evidence="15">
    <location>
        <begin position="764"/>
        <end position="780"/>
    </location>
</feature>
<dbReference type="CDD" id="cd00371">
    <property type="entry name" value="HMA"/>
    <property type="match status" value="1"/>
</dbReference>
<keyword evidence="11" id="KW-1278">Translocase</keyword>
<dbReference type="NCBIfam" id="TIGR01494">
    <property type="entry name" value="ATPase_P-type"/>
    <property type="match status" value="2"/>
</dbReference>
<dbReference type="GO" id="GO:0016887">
    <property type="term" value="F:ATP hydrolysis activity"/>
    <property type="evidence" value="ECO:0007669"/>
    <property type="project" value="InterPro"/>
</dbReference>
<evidence type="ECO:0000256" key="11">
    <source>
        <dbReference type="ARBA" id="ARBA00022967"/>
    </source>
</evidence>
<evidence type="ECO:0000313" key="17">
    <source>
        <dbReference type="EMBL" id="CAB0149946.1"/>
    </source>
</evidence>
<feature type="transmembrane region" description="Helical" evidence="15">
    <location>
        <begin position="188"/>
        <end position="208"/>
    </location>
</feature>
<dbReference type="InterPro" id="IPR001757">
    <property type="entry name" value="P_typ_ATPase"/>
</dbReference>
<evidence type="ECO:0000256" key="1">
    <source>
        <dbReference type="ARBA" id="ARBA00004651"/>
    </source>
</evidence>
<comment type="subcellular location">
    <subcellularLocation>
        <location evidence="1">Cell membrane</location>
        <topology evidence="1">Multi-pass membrane protein</topology>
    </subcellularLocation>
</comment>
<dbReference type="NCBIfam" id="TIGR01525">
    <property type="entry name" value="ATPase-IB_hvy"/>
    <property type="match status" value="1"/>
</dbReference>
<dbReference type="InterPro" id="IPR036412">
    <property type="entry name" value="HAD-like_sf"/>
</dbReference>
<keyword evidence="13" id="KW-0406">Ion transport</keyword>
<dbReference type="GO" id="GO:0005524">
    <property type="term" value="F:ATP binding"/>
    <property type="evidence" value="ECO:0007669"/>
    <property type="project" value="UniProtKB-UniRule"/>
</dbReference>
<keyword evidence="12 15" id="KW-1133">Transmembrane helix</keyword>
<dbReference type="NCBIfam" id="TIGR01511">
    <property type="entry name" value="ATPase-IB1_Cu"/>
    <property type="match status" value="1"/>
</dbReference>
<dbReference type="Pfam" id="PF00403">
    <property type="entry name" value="HMA"/>
    <property type="match status" value="1"/>
</dbReference>
<organism evidence="17 18">
    <name type="scientific">Pseudidiomarina piscicola</name>
    <dbReference type="NCBI Taxonomy" id="2614830"/>
    <lineage>
        <taxon>Bacteria</taxon>
        <taxon>Pseudomonadati</taxon>
        <taxon>Pseudomonadota</taxon>
        <taxon>Gammaproteobacteria</taxon>
        <taxon>Alteromonadales</taxon>
        <taxon>Idiomarinaceae</taxon>
        <taxon>Pseudidiomarina</taxon>
    </lineage>
</organism>
<reference evidence="17 18" key="1">
    <citation type="submission" date="2020-02" db="EMBL/GenBank/DDBJ databases">
        <authorList>
            <person name="Rodrigo-Torres L."/>
            <person name="Arahal R. D."/>
            <person name="Lucena T."/>
        </authorList>
    </citation>
    <scope>NUCLEOTIDE SEQUENCE [LARGE SCALE GENOMIC DNA]</scope>
    <source>
        <strain evidence="17 18">CECT 9734</strain>
    </source>
</reference>
<dbReference type="Pfam" id="PF12156">
    <property type="entry name" value="ATPase-cat_bd"/>
    <property type="match status" value="1"/>
</dbReference>
<name>A0A6S6WJJ3_9GAMM</name>
<dbReference type="GO" id="GO:0005507">
    <property type="term" value="F:copper ion binding"/>
    <property type="evidence" value="ECO:0007669"/>
    <property type="project" value="TreeGrafter"/>
</dbReference>
<feature type="transmembrane region" description="Helical" evidence="15">
    <location>
        <begin position="438"/>
        <end position="456"/>
    </location>
</feature>
<keyword evidence="3" id="KW-0813">Transport</keyword>
<dbReference type="Gene3D" id="3.40.50.1000">
    <property type="entry name" value="HAD superfamily/HAD-like"/>
    <property type="match status" value="1"/>
</dbReference>
<dbReference type="PRINTS" id="PR00943">
    <property type="entry name" value="CUATPASE"/>
</dbReference>
<dbReference type="InterPro" id="IPR006121">
    <property type="entry name" value="HMA_dom"/>
</dbReference>
<dbReference type="InterPro" id="IPR027256">
    <property type="entry name" value="P-typ_ATPase_IB"/>
</dbReference>
<dbReference type="PANTHER" id="PTHR43520:SF5">
    <property type="entry name" value="CATION-TRANSPORTING P-TYPE ATPASE-RELATED"/>
    <property type="match status" value="1"/>
</dbReference>
<dbReference type="AlphaFoldDB" id="A0A6S6WJJ3"/>
<dbReference type="GO" id="GO:0005886">
    <property type="term" value="C:plasma membrane"/>
    <property type="evidence" value="ECO:0007669"/>
    <property type="project" value="UniProtKB-SubCell"/>
</dbReference>
<keyword evidence="9 15" id="KW-0067">ATP-binding</keyword>
<feature type="domain" description="HMA" evidence="16">
    <location>
        <begin position="100"/>
        <end position="166"/>
    </location>
</feature>
<keyword evidence="10" id="KW-0460">Magnesium</keyword>
<dbReference type="PANTHER" id="PTHR43520">
    <property type="entry name" value="ATP7, ISOFORM B"/>
    <property type="match status" value="1"/>
</dbReference>
<keyword evidence="5" id="KW-0597">Phosphoprotein</keyword>
<dbReference type="PROSITE" id="PS00154">
    <property type="entry name" value="ATPASE_E1_E2"/>
    <property type="match status" value="1"/>
</dbReference>
<dbReference type="RefSeq" id="WP_173919543.1">
    <property type="nucleotide sequence ID" value="NZ_CADCXY010000001.1"/>
</dbReference>
<dbReference type="InterPro" id="IPR018303">
    <property type="entry name" value="ATPase_P-typ_P_site"/>
</dbReference>
<dbReference type="InterPro" id="IPR008250">
    <property type="entry name" value="ATPase_P-typ_transduc_dom_A_sf"/>
</dbReference>
<dbReference type="InterPro" id="IPR044492">
    <property type="entry name" value="P_typ_ATPase_HD_dom"/>
</dbReference>
<feature type="transmembrane region" description="Helical" evidence="15">
    <location>
        <begin position="462"/>
        <end position="485"/>
    </location>
</feature>
<dbReference type="SUPFAM" id="SSF81665">
    <property type="entry name" value="Calcium ATPase, transmembrane domain M"/>
    <property type="match status" value="1"/>
</dbReference>
<protein>
    <submittedName>
        <fullName evidence="17">Putative copper-importing P-type ATPase A</fullName>
        <ecNumber evidence="17">3.6.3.54</ecNumber>
    </submittedName>
</protein>
<evidence type="ECO:0000256" key="9">
    <source>
        <dbReference type="ARBA" id="ARBA00022840"/>
    </source>
</evidence>
<evidence type="ECO:0000256" key="2">
    <source>
        <dbReference type="ARBA" id="ARBA00006024"/>
    </source>
</evidence>
<dbReference type="Gene3D" id="3.40.1110.10">
    <property type="entry name" value="Calcium-transporting ATPase, cytoplasmic domain N"/>
    <property type="match status" value="1"/>
</dbReference>
<dbReference type="Gene3D" id="3.30.70.100">
    <property type="match status" value="1"/>
</dbReference>
<dbReference type="Pfam" id="PF00702">
    <property type="entry name" value="Hydrolase"/>
    <property type="match status" value="1"/>
</dbReference>
<gene>
    <name evidence="17" type="primary">copA_2</name>
    <name evidence="17" type="ORF">PSI9734_00519</name>
</gene>
<dbReference type="FunFam" id="3.30.70.100:FF:000005">
    <property type="entry name" value="Copper-exporting P-type ATPase A"/>
    <property type="match status" value="1"/>
</dbReference>
<keyword evidence="4 15" id="KW-1003">Cell membrane</keyword>
<keyword evidence="6 15" id="KW-0812">Transmembrane</keyword>
<dbReference type="CDD" id="cd02079">
    <property type="entry name" value="P-type_ATPase_HM"/>
    <property type="match status" value="1"/>
</dbReference>
<evidence type="ECO:0000256" key="6">
    <source>
        <dbReference type="ARBA" id="ARBA00022692"/>
    </source>
</evidence>
<proteinExistence type="inferred from homology"/>
<dbReference type="SFLD" id="SFLDF00027">
    <property type="entry name" value="p-type_atpase"/>
    <property type="match status" value="1"/>
</dbReference>
<evidence type="ECO:0000256" key="14">
    <source>
        <dbReference type="ARBA" id="ARBA00023136"/>
    </source>
</evidence>
<evidence type="ECO:0000256" key="5">
    <source>
        <dbReference type="ARBA" id="ARBA00022553"/>
    </source>
</evidence>
<evidence type="ECO:0000256" key="12">
    <source>
        <dbReference type="ARBA" id="ARBA00022989"/>
    </source>
</evidence>
<sequence length="819" mass="89512">MASTLPNPPEGLCFHCLQPLPAHDEIKVRVDNRERQVCCYGCQAVAQTIDEQNLLHFYQFRDTSNPLQIPLLPEELQQLEAYDQEELQEQFIQRSDSGEKSTSLSVDGMTCAACAWLIEKQLQGLAGVSNAQVNATTERVSIQWQPDKVKLSTILQQIAGLGYRALPFQAATQEQDFKRRRRYFVRRIGIAGIATMQVMMIAVALYFGVVSELDQSMRQFFWWISLLFATPVLLYSAQPFYLSALRSIQARQLNMDVPVTLALLSAYGASVYATFSNQGEVYFESVSMFTFLLLVGRYLELLAKQKAIATAANLIKLLPATAQRETASGKLEAVAVHKLTQGDVVQVLPGQTLPADGKLLTDQAEVNESMLTGESVPVQHQYGDTVFAGTLNQSQPIRIGVEATQQSTVMAKIAALQDQALATKPRLAERAEKLANQFVKQLLILAALTFFVWSFIDPSEAFWVTLAVLVATCPCALALAAPTAVTGVVHRLNKQGVLLRNTDAIEALRDCRTLIVDKTGTLTSGQFSIATTHQLSQNYTAEAIATLAGSLERHSEHPLATPFKNLTSETASLEAVKVALGNGIEALWHHGQSQCKVRIGSPRYIAEWHPDALNHSPANVLLATADELLASYQVTDTLRDDVPATLSKLRQQGFKVIMLTGDSQANAQRVANQLDIQQVQAECLPADKLAFVKQQQRQGPVLMIGDGINDGPVLAQADVSMTFGHAADLARQAADIVAMRNDFAALTRLLDSTAKSRRILKQNIIWALVYNIGIIPIAVIGLVTPYIAAIGMSVSSLLVLANSLRLYRGSSGTDTPATK</sequence>
<dbReference type="NCBIfam" id="TIGR01512">
    <property type="entry name" value="ATPase-IB2_Cd"/>
    <property type="match status" value="1"/>
</dbReference>
<evidence type="ECO:0000259" key="16">
    <source>
        <dbReference type="PROSITE" id="PS50846"/>
    </source>
</evidence>
<dbReference type="SUPFAM" id="SSF55008">
    <property type="entry name" value="HMA, heavy metal-associated domain"/>
    <property type="match status" value="1"/>
</dbReference>
<keyword evidence="7 15" id="KW-0479">Metal-binding</keyword>
<dbReference type="InterPro" id="IPR023214">
    <property type="entry name" value="HAD_sf"/>
</dbReference>
<dbReference type="InterPro" id="IPR021993">
    <property type="entry name" value="ATPase-cat-bd"/>
</dbReference>
<keyword evidence="17" id="KW-0378">Hydrolase</keyword>
<feature type="transmembrane region" description="Helical" evidence="15">
    <location>
        <begin position="220"/>
        <end position="241"/>
    </location>
</feature>
<dbReference type="InterPro" id="IPR023299">
    <property type="entry name" value="ATPase_P-typ_cyto_dom_N"/>
</dbReference>
<evidence type="ECO:0000256" key="8">
    <source>
        <dbReference type="ARBA" id="ARBA00022741"/>
    </source>
</evidence>
<dbReference type="SUPFAM" id="SSF56784">
    <property type="entry name" value="HAD-like"/>
    <property type="match status" value="1"/>
</dbReference>
<dbReference type="Gene3D" id="2.70.150.10">
    <property type="entry name" value="Calcium-transporting ATPase, cytoplasmic transduction domain A"/>
    <property type="match status" value="1"/>
</dbReference>
<keyword evidence="18" id="KW-1185">Reference proteome</keyword>